<keyword evidence="3" id="KW-1185">Reference proteome</keyword>
<comment type="caution">
    <text evidence="2">The sequence shown here is derived from an EMBL/GenBank/DDBJ whole genome shotgun (WGS) entry which is preliminary data.</text>
</comment>
<proteinExistence type="predicted"/>
<feature type="compositionally biased region" description="Polar residues" evidence="1">
    <location>
        <begin position="1"/>
        <end position="12"/>
    </location>
</feature>
<evidence type="ECO:0000256" key="1">
    <source>
        <dbReference type="SAM" id="MobiDB-lite"/>
    </source>
</evidence>
<accession>A0A5B7HI86</accession>
<organism evidence="2 3">
    <name type="scientific">Portunus trituberculatus</name>
    <name type="common">Swimming crab</name>
    <name type="synonym">Neptunus trituberculatus</name>
    <dbReference type="NCBI Taxonomy" id="210409"/>
    <lineage>
        <taxon>Eukaryota</taxon>
        <taxon>Metazoa</taxon>
        <taxon>Ecdysozoa</taxon>
        <taxon>Arthropoda</taxon>
        <taxon>Crustacea</taxon>
        <taxon>Multicrustacea</taxon>
        <taxon>Malacostraca</taxon>
        <taxon>Eumalacostraca</taxon>
        <taxon>Eucarida</taxon>
        <taxon>Decapoda</taxon>
        <taxon>Pleocyemata</taxon>
        <taxon>Brachyura</taxon>
        <taxon>Eubrachyura</taxon>
        <taxon>Portunoidea</taxon>
        <taxon>Portunidae</taxon>
        <taxon>Portuninae</taxon>
        <taxon>Portunus</taxon>
    </lineage>
</organism>
<dbReference type="AlphaFoldDB" id="A0A5B7HI86"/>
<evidence type="ECO:0000313" key="3">
    <source>
        <dbReference type="Proteomes" id="UP000324222"/>
    </source>
</evidence>
<gene>
    <name evidence="2" type="ORF">E2C01_063472</name>
</gene>
<reference evidence="2 3" key="1">
    <citation type="submission" date="2019-05" db="EMBL/GenBank/DDBJ databases">
        <title>Another draft genome of Portunus trituberculatus and its Hox gene families provides insights of decapod evolution.</title>
        <authorList>
            <person name="Jeong J.-H."/>
            <person name="Song I."/>
            <person name="Kim S."/>
            <person name="Choi T."/>
            <person name="Kim D."/>
            <person name="Ryu S."/>
            <person name="Kim W."/>
        </authorList>
    </citation>
    <scope>NUCLEOTIDE SEQUENCE [LARGE SCALE GENOMIC DNA]</scope>
    <source>
        <tissue evidence="2">Muscle</tissue>
    </source>
</reference>
<dbReference type="Proteomes" id="UP000324222">
    <property type="component" value="Unassembled WGS sequence"/>
</dbReference>
<feature type="compositionally biased region" description="Pro residues" evidence="1">
    <location>
        <begin position="15"/>
        <end position="26"/>
    </location>
</feature>
<evidence type="ECO:0000313" key="2">
    <source>
        <dbReference type="EMBL" id="MPC69255.1"/>
    </source>
</evidence>
<name>A0A5B7HI86_PORTR</name>
<feature type="region of interest" description="Disordered" evidence="1">
    <location>
        <begin position="1"/>
        <end position="47"/>
    </location>
</feature>
<protein>
    <submittedName>
        <fullName evidence="2">Uncharacterized protein</fullName>
    </submittedName>
</protein>
<sequence length="67" mass="7267">MRRETLNSTVTQPRHAPPTHPSPSPSHPGDAAPLSLTRKRSSITSLGHDGLSRAILGIFRPSFLKTK</sequence>
<dbReference type="EMBL" id="VSRR010029107">
    <property type="protein sequence ID" value="MPC69255.1"/>
    <property type="molecule type" value="Genomic_DNA"/>
</dbReference>